<organism evidence="1 2">
    <name type="scientific">Melastoma candidum</name>
    <dbReference type="NCBI Taxonomy" id="119954"/>
    <lineage>
        <taxon>Eukaryota</taxon>
        <taxon>Viridiplantae</taxon>
        <taxon>Streptophyta</taxon>
        <taxon>Embryophyta</taxon>
        <taxon>Tracheophyta</taxon>
        <taxon>Spermatophyta</taxon>
        <taxon>Magnoliopsida</taxon>
        <taxon>eudicotyledons</taxon>
        <taxon>Gunneridae</taxon>
        <taxon>Pentapetalae</taxon>
        <taxon>rosids</taxon>
        <taxon>malvids</taxon>
        <taxon>Myrtales</taxon>
        <taxon>Melastomataceae</taxon>
        <taxon>Melastomatoideae</taxon>
        <taxon>Melastomateae</taxon>
        <taxon>Melastoma</taxon>
    </lineage>
</organism>
<name>A0ACB9SGM7_9MYRT</name>
<proteinExistence type="predicted"/>
<accession>A0ACB9SGM7</accession>
<keyword evidence="2" id="KW-1185">Reference proteome</keyword>
<evidence type="ECO:0000313" key="1">
    <source>
        <dbReference type="EMBL" id="KAI4389681.1"/>
    </source>
</evidence>
<dbReference type="EMBL" id="CM042880">
    <property type="protein sequence ID" value="KAI4389681.1"/>
    <property type="molecule type" value="Genomic_DNA"/>
</dbReference>
<evidence type="ECO:0000313" key="2">
    <source>
        <dbReference type="Proteomes" id="UP001057402"/>
    </source>
</evidence>
<protein>
    <submittedName>
        <fullName evidence="1">Uncharacterized protein</fullName>
    </submittedName>
</protein>
<sequence>MGGGILKKVLCCGRKSFSSSSGEVAEGHVKVRVGGDLGSKFEMMVNYLNHPLFESLLRAYSEEEFGFSYAGALRIPCEVGLFRYLIYLLETGGPFRSLHGALGPRVEVSCHTIVVWRTVLDPLGRPTC</sequence>
<dbReference type="Proteomes" id="UP001057402">
    <property type="component" value="Chromosome 1"/>
</dbReference>
<comment type="caution">
    <text evidence="1">The sequence shown here is derived from an EMBL/GenBank/DDBJ whole genome shotgun (WGS) entry which is preliminary data.</text>
</comment>
<reference evidence="2" key="1">
    <citation type="journal article" date="2023" name="Front. Plant Sci.">
        <title>Chromosomal-level genome assembly of Melastoma candidum provides insights into trichome evolution.</title>
        <authorList>
            <person name="Zhong Y."/>
            <person name="Wu W."/>
            <person name="Sun C."/>
            <person name="Zou P."/>
            <person name="Liu Y."/>
            <person name="Dai S."/>
            <person name="Zhou R."/>
        </authorList>
    </citation>
    <scope>NUCLEOTIDE SEQUENCE [LARGE SCALE GENOMIC DNA]</scope>
</reference>
<gene>
    <name evidence="1" type="ORF">MLD38_001882</name>
</gene>